<comment type="cofactor">
    <cofactor evidence="1">
        <name>FAD</name>
        <dbReference type="ChEBI" id="CHEBI:57692"/>
    </cofactor>
</comment>
<dbReference type="PROSITE" id="PS51387">
    <property type="entry name" value="FAD_PCMH"/>
    <property type="match status" value="1"/>
</dbReference>
<comment type="similarity">
    <text evidence="2">Belongs to the oxygen-dependent FAD-linked oxidoreductase family.</text>
</comment>
<feature type="domain" description="FAD-binding PCMH-type" evidence="6">
    <location>
        <begin position="43"/>
        <end position="213"/>
    </location>
</feature>
<dbReference type="Pfam" id="PF08031">
    <property type="entry name" value="BBE"/>
    <property type="match status" value="1"/>
</dbReference>
<evidence type="ECO:0000256" key="4">
    <source>
        <dbReference type="ARBA" id="ARBA00022827"/>
    </source>
</evidence>
<gene>
    <name evidence="7" type="ORF">METZ01_LOCUS121199</name>
</gene>
<dbReference type="InterPro" id="IPR006094">
    <property type="entry name" value="Oxid_FAD_bind_N"/>
</dbReference>
<dbReference type="GO" id="GO:0016491">
    <property type="term" value="F:oxidoreductase activity"/>
    <property type="evidence" value="ECO:0007669"/>
    <property type="project" value="UniProtKB-KW"/>
</dbReference>
<dbReference type="PANTHER" id="PTHR42973:SF39">
    <property type="entry name" value="FAD-BINDING PCMH-TYPE DOMAIN-CONTAINING PROTEIN"/>
    <property type="match status" value="1"/>
</dbReference>
<proteinExistence type="inferred from homology"/>
<dbReference type="EMBL" id="UINC01016411">
    <property type="protein sequence ID" value="SVA68345.1"/>
    <property type="molecule type" value="Genomic_DNA"/>
</dbReference>
<evidence type="ECO:0000259" key="6">
    <source>
        <dbReference type="PROSITE" id="PS51387"/>
    </source>
</evidence>
<feature type="non-terminal residue" evidence="7">
    <location>
        <position position="1"/>
    </location>
</feature>
<dbReference type="PROSITE" id="PS00862">
    <property type="entry name" value="OX2_COVAL_FAD"/>
    <property type="match status" value="1"/>
</dbReference>
<dbReference type="InterPro" id="IPR050416">
    <property type="entry name" value="FAD-linked_Oxidoreductase"/>
</dbReference>
<dbReference type="InterPro" id="IPR016166">
    <property type="entry name" value="FAD-bd_PCMH"/>
</dbReference>
<organism evidence="7">
    <name type="scientific">marine metagenome</name>
    <dbReference type="NCBI Taxonomy" id="408172"/>
    <lineage>
        <taxon>unclassified sequences</taxon>
        <taxon>metagenomes</taxon>
        <taxon>ecological metagenomes</taxon>
    </lineage>
</organism>
<dbReference type="InterPro" id="IPR012951">
    <property type="entry name" value="BBE"/>
</dbReference>
<dbReference type="Pfam" id="PF01565">
    <property type="entry name" value="FAD_binding_4"/>
    <property type="match status" value="1"/>
</dbReference>
<dbReference type="Gene3D" id="3.40.462.20">
    <property type="match status" value="1"/>
</dbReference>
<dbReference type="InterPro" id="IPR036318">
    <property type="entry name" value="FAD-bd_PCMH-like_sf"/>
</dbReference>
<keyword evidence="3" id="KW-0285">Flavoprotein</keyword>
<evidence type="ECO:0000256" key="5">
    <source>
        <dbReference type="ARBA" id="ARBA00023002"/>
    </source>
</evidence>
<dbReference type="SUPFAM" id="SSF56176">
    <property type="entry name" value="FAD-binding/transporter-associated domain-like"/>
    <property type="match status" value="1"/>
</dbReference>
<protein>
    <recommendedName>
        <fullName evidence="6">FAD-binding PCMH-type domain-containing protein</fullName>
    </recommendedName>
</protein>
<dbReference type="InterPro" id="IPR016167">
    <property type="entry name" value="FAD-bd_PCMH_sub1"/>
</dbReference>
<keyword evidence="4" id="KW-0274">FAD</keyword>
<dbReference type="Gene3D" id="3.30.465.10">
    <property type="match status" value="1"/>
</dbReference>
<reference evidence="7" key="1">
    <citation type="submission" date="2018-05" db="EMBL/GenBank/DDBJ databases">
        <authorList>
            <person name="Lanie J.A."/>
            <person name="Ng W.-L."/>
            <person name="Kazmierczak K.M."/>
            <person name="Andrzejewski T.M."/>
            <person name="Davidsen T.M."/>
            <person name="Wayne K.J."/>
            <person name="Tettelin H."/>
            <person name="Glass J.I."/>
            <person name="Rusch D."/>
            <person name="Podicherti R."/>
            <person name="Tsui H.-C.T."/>
            <person name="Winkler M.E."/>
        </authorList>
    </citation>
    <scope>NUCLEOTIDE SEQUENCE</scope>
</reference>
<dbReference type="InterPro" id="IPR006093">
    <property type="entry name" value="Oxy_OxRdtase_FAD_BS"/>
</dbReference>
<dbReference type="AlphaFoldDB" id="A0A381XUG6"/>
<name>A0A381XUG6_9ZZZZ</name>
<dbReference type="GO" id="GO:0071949">
    <property type="term" value="F:FAD binding"/>
    <property type="evidence" value="ECO:0007669"/>
    <property type="project" value="InterPro"/>
</dbReference>
<accession>A0A381XUG6</accession>
<sequence>ITGEEIILNRSDILELIFSFEGSILTEENYGYDQARMIWNGVWDKHPALIAFCESISDIQKAINFSRDQNLLVAVRGGGHSISGKSTCDGGIIIDLSRMRKSSMDLQRKTATVQPGCTLFDLDSKTLPYGYVVPAGVVSHTGIAGLTLGGGIGSLMRMYGLTIDNLRSVEIITADGVIRKASANENPDLFWGVRGGGGNFGIVTSFEYNLKPLKNGEVIVGVRLYDLKYANEIWDFYYDYTEDMPSEVMLNAGMWNVSQDEGYFFLGAMFLGNENRAEEALKTIRNFGKPVSDSLSKKKFIDHQQIADKRNAHYRKYYIKGRQIDEYNPKMTQALMERWGYAEGRFDTMRVVRFGGAISEVGETETAWVGRNAKWDIEVGGHWTDPNKTEEYIQWGRDYWKALTPYCAERIYINELMDENQKFVATSYGKNYKRLVELKNKYDPKNLFQLNGNIKPTV</sequence>
<evidence type="ECO:0000256" key="2">
    <source>
        <dbReference type="ARBA" id="ARBA00005466"/>
    </source>
</evidence>
<dbReference type="Gene3D" id="3.30.43.10">
    <property type="entry name" value="Uridine Diphospho-n-acetylenolpyruvylglucosamine Reductase, domain 2"/>
    <property type="match status" value="1"/>
</dbReference>
<evidence type="ECO:0000313" key="7">
    <source>
        <dbReference type="EMBL" id="SVA68345.1"/>
    </source>
</evidence>
<keyword evidence="5" id="KW-0560">Oxidoreductase</keyword>
<evidence type="ECO:0000256" key="1">
    <source>
        <dbReference type="ARBA" id="ARBA00001974"/>
    </source>
</evidence>
<dbReference type="InterPro" id="IPR016169">
    <property type="entry name" value="FAD-bd_PCMH_sub2"/>
</dbReference>
<dbReference type="PANTHER" id="PTHR42973">
    <property type="entry name" value="BINDING OXIDOREDUCTASE, PUTATIVE (AFU_ORTHOLOGUE AFUA_1G17690)-RELATED"/>
    <property type="match status" value="1"/>
</dbReference>
<evidence type="ECO:0000256" key="3">
    <source>
        <dbReference type="ARBA" id="ARBA00022630"/>
    </source>
</evidence>